<dbReference type="AlphaFoldDB" id="A0A8S2WYK4"/>
<sequence length="133" mass="15270">FIIMNVDNDPATEEEVLNALVTSALNDLQPSRRTILHREYRRKKQVRQAFDTFPSFNDDETNTNVVSCEEESSGNESVDGSGTVLEEGNEMWTDLQQELFGRDRNSQALIACYLCNAAHFALCYNYYSILFIW</sequence>
<name>A0A8S2WYK4_9BILA</name>
<dbReference type="EMBL" id="CAJOBA010087104">
    <property type="protein sequence ID" value="CAF4468269.1"/>
    <property type="molecule type" value="Genomic_DNA"/>
</dbReference>
<protein>
    <submittedName>
        <fullName evidence="1">Uncharacterized protein</fullName>
    </submittedName>
</protein>
<organism evidence="1 2">
    <name type="scientific">Didymodactylos carnosus</name>
    <dbReference type="NCBI Taxonomy" id="1234261"/>
    <lineage>
        <taxon>Eukaryota</taxon>
        <taxon>Metazoa</taxon>
        <taxon>Spiralia</taxon>
        <taxon>Gnathifera</taxon>
        <taxon>Rotifera</taxon>
        <taxon>Eurotatoria</taxon>
        <taxon>Bdelloidea</taxon>
        <taxon>Philodinida</taxon>
        <taxon>Philodinidae</taxon>
        <taxon>Didymodactylos</taxon>
    </lineage>
</organism>
<feature type="non-terminal residue" evidence="1">
    <location>
        <position position="1"/>
    </location>
</feature>
<comment type="caution">
    <text evidence="1">The sequence shown here is derived from an EMBL/GenBank/DDBJ whole genome shotgun (WGS) entry which is preliminary data.</text>
</comment>
<accession>A0A8S2WYK4</accession>
<dbReference type="Proteomes" id="UP000682733">
    <property type="component" value="Unassembled WGS sequence"/>
</dbReference>
<evidence type="ECO:0000313" key="1">
    <source>
        <dbReference type="EMBL" id="CAF4468269.1"/>
    </source>
</evidence>
<proteinExistence type="predicted"/>
<evidence type="ECO:0000313" key="2">
    <source>
        <dbReference type="Proteomes" id="UP000682733"/>
    </source>
</evidence>
<gene>
    <name evidence="1" type="ORF">TMI583_LOCUS46572</name>
</gene>
<reference evidence="1" key="1">
    <citation type="submission" date="2021-02" db="EMBL/GenBank/DDBJ databases">
        <authorList>
            <person name="Nowell W R."/>
        </authorList>
    </citation>
    <scope>NUCLEOTIDE SEQUENCE</scope>
</reference>